<keyword evidence="2" id="KW-1185">Reference proteome</keyword>
<dbReference type="STRING" id="595536.GCA_000178815_02668"/>
<dbReference type="RefSeq" id="WP_003609331.1">
    <property type="nucleotide sequence ID" value="NZ_ADVE02000001.1"/>
</dbReference>
<dbReference type="KEGG" id="mtw:CQW49_12490"/>
<gene>
    <name evidence="1" type="ORF">CQW49_12490</name>
</gene>
<accession>A0A2D2D0T5</accession>
<protein>
    <submittedName>
        <fullName evidence="1">Uncharacterized protein</fullName>
    </submittedName>
</protein>
<organism evidence="1 2">
    <name type="scientific">Methylosinus trichosporium (strain ATCC 35070 / NCIMB 11131 / UNIQEM 75 / OB3b)</name>
    <dbReference type="NCBI Taxonomy" id="595536"/>
    <lineage>
        <taxon>Bacteria</taxon>
        <taxon>Pseudomonadati</taxon>
        <taxon>Pseudomonadota</taxon>
        <taxon>Alphaproteobacteria</taxon>
        <taxon>Hyphomicrobiales</taxon>
        <taxon>Methylocystaceae</taxon>
        <taxon>Methylosinus</taxon>
    </lineage>
</organism>
<dbReference type="Proteomes" id="UP000230709">
    <property type="component" value="Chromosome"/>
</dbReference>
<evidence type="ECO:0000313" key="2">
    <source>
        <dbReference type="Proteomes" id="UP000230709"/>
    </source>
</evidence>
<evidence type="ECO:0000313" key="1">
    <source>
        <dbReference type="EMBL" id="ATQ68608.1"/>
    </source>
</evidence>
<name>A0A2D2D0T5_METT3</name>
<dbReference type="AlphaFoldDB" id="A0A2D2D0T5"/>
<proteinExistence type="predicted"/>
<reference evidence="2" key="1">
    <citation type="submission" date="2017-10" db="EMBL/GenBank/DDBJ databases">
        <title>Completed PacBio SMRT sequence of Methylosinus trichosporium OB3b reveals presence of a third large plasmid.</title>
        <authorList>
            <person name="Charles T.C."/>
            <person name="Lynch M.D.J."/>
            <person name="Heil J.R."/>
            <person name="Cheng J."/>
        </authorList>
    </citation>
    <scope>NUCLEOTIDE SEQUENCE [LARGE SCALE GENOMIC DNA]</scope>
    <source>
        <strain evidence="2">OB3b</strain>
    </source>
</reference>
<dbReference type="EMBL" id="CP023737">
    <property type="protein sequence ID" value="ATQ68608.1"/>
    <property type="molecule type" value="Genomic_DNA"/>
</dbReference>
<sequence length="111" mass="12796">MGPDDRSFLEQMATTLDASIRELESDAEHLSADIGEERVAELRAFFRRELEPIDLEEIRGTLDFDDRRLLSLWVRLERNRARRVAAGRKTMALDAGREDIDVSAYDKSKKT</sequence>